<organism evidence="1">
    <name type="scientific">Siphoviridae sp. ctrpM6</name>
    <dbReference type="NCBI Taxonomy" id="2827956"/>
    <lineage>
        <taxon>Viruses</taxon>
        <taxon>Duplodnaviria</taxon>
        <taxon>Heunggongvirae</taxon>
        <taxon>Uroviricota</taxon>
        <taxon>Caudoviricetes</taxon>
    </lineage>
</organism>
<proteinExistence type="predicted"/>
<name>A0A8S5T3V3_9CAUD</name>
<accession>A0A8S5T3V3</accession>
<evidence type="ECO:0000313" key="1">
    <source>
        <dbReference type="EMBL" id="DAF58021.1"/>
    </source>
</evidence>
<sequence length="37" mass="4236">MVRVQNRVRSLGVRTFTHPGSGFDAMHPQYSFSTVRL</sequence>
<protein>
    <submittedName>
        <fullName evidence="1">Uncharacterized protein</fullName>
    </submittedName>
</protein>
<dbReference type="EMBL" id="BK032745">
    <property type="protein sequence ID" value="DAF58021.1"/>
    <property type="molecule type" value="Genomic_DNA"/>
</dbReference>
<reference evidence="1" key="1">
    <citation type="journal article" date="2021" name="Proc. Natl. Acad. Sci. U.S.A.">
        <title>A Catalog of Tens of Thousands of Viruses from Human Metagenomes Reveals Hidden Associations with Chronic Diseases.</title>
        <authorList>
            <person name="Tisza M.J."/>
            <person name="Buck C.B."/>
        </authorList>
    </citation>
    <scope>NUCLEOTIDE SEQUENCE</scope>
    <source>
        <strain evidence="1">CtrpM6</strain>
    </source>
</reference>